<comment type="caution">
    <text evidence="2">The sequence shown here is derived from an EMBL/GenBank/DDBJ whole genome shotgun (WGS) entry which is preliminary data.</text>
</comment>
<dbReference type="GO" id="GO:0003899">
    <property type="term" value="F:DNA-directed RNA polymerase activity"/>
    <property type="evidence" value="ECO:0007669"/>
    <property type="project" value="InterPro"/>
</dbReference>
<name>A0A2H0N735_9BACT</name>
<dbReference type="EMBL" id="PCWO01000045">
    <property type="protein sequence ID" value="PIR04687.1"/>
    <property type="molecule type" value="Genomic_DNA"/>
</dbReference>
<organism evidence="2 3">
    <name type="scientific">Candidatus Liptonbacteria bacterium CG11_big_fil_rev_8_21_14_0_20_35_14</name>
    <dbReference type="NCBI Taxonomy" id="1974634"/>
    <lineage>
        <taxon>Bacteria</taxon>
        <taxon>Candidatus Liptoniibacteriota</taxon>
    </lineage>
</organism>
<gene>
    <name evidence="2" type="ORF">COV57_03120</name>
</gene>
<dbReference type="SUPFAM" id="SSF47789">
    <property type="entry name" value="C-terminal domain of RNA polymerase alpha subunit"/>
    <property type="match status" value="1"/>
</dbReference>
<protein>
    <recommendedName>
        <fullName evidence="1">RNA polymerase alpha subunit C-terminal domain-containing protein</fullName>
    </recommendedName>
</protein>
<dbReference type="GO" id="GO:0003677">
    <property type="term" value="F:DNA binding"/>
    <property type="evidence" value="ECO:0007669"/>
    <property type="project" value="InterPro"/>
</dbReference>
<sequence>MLTNDNGSESLNLVGEEFAVVKILDLDLTVRATNALLNNGIENLKDIILMTENEIANMRGAGRKVKEEIKLALLERGLSFSLISQSEIRKRGRLFSTELALIEAKKNFNKEN</sequence>
<evidence type="ECO:0000259" key="1">
    <source>
        <dbReference type="Pfam" id="PF03118"/>
    </source>
</evidence>
<accession>A0A2H0N735</accession>
<feature type="domain" description="RNA polymerase alpha subunit C-terminal" evidence="1">
    <location>
        <begin position="18"/>
        <end position="73"/>
    </location>
</feature>
<dbReference type="Pfam" id="PF03118">
    <property type="entry name" value="RNA_pol_A_CTD"/>
    <property type="match status" value="1"/>
</dbReference>
<proteinExistence type="predicted"/>
<dbReference type="Proteomes" id="UP000229893">
    <property type="component" value="Unassembled WGS sequence"/>
</dbReference>
<evidence type="ECO:0000313" key="2">
    <source>
        <dbReference type="EMBL" id="PIR04687.1"/>
    </source>
</evidence>
<dbReference type="InterPro" id="IPR011260">
    <property type="entry name" value="RNAP_asu_C"/>
</dbReference>
<dbReference type="Gene3D" id="1.10.150.20">
    <property type="entry name" value="5' to 3' exonuclease, C-terminal subdomain"/>
    <property type="match status" value="1"/>
</dbReference>
<reference evidence="2 3" key="1">
    <citation type="submission" date="2017-09" db="EMBL/GenBank/DDBJ databases">
        <title>Depth-based differentiation of microbial function through sediment-hosted aquifers and enrichment of novel symbionts in the deep terrestrial subsurface.</title>
        <authorList>
            <person name="Probst A.J."/>
            <person name="Ladd B."/>
            <person name="Jarett J.K."/>
            <person name="Geller-Mcgrath D.E."/>
            <person name="Sieber C.M."/>
            <person name="Emerson J.B."/>
            <person name="Anantharaman K."/>
            <person name="Thomas B.C."/>
            <person name="Malmstrom R."/>
            <person name="Stieglmeier M."/>
            <person name="Klingl A."/>
            <person name="Woyke T."/>
            <person name="Ryan C.M."/>
            <person name="Banfield J.F."/>
        </authorList>
    </citation>
    <scope>NUCLEOTIDE SEQUENCE [LARGE SCALE GENOMIC DNA]</scope>
    <source>
        <strain evidence="2">CG11_big_fil_rev_8_21_14_0_20_35_14</strain>
    </source>
</reference>
<dbReference type="AlphaFoldDB" id="A0A2H0N735"/>
<dbReference type="GO" id="GO:0006351">
    <property type="term" value="P:DNA-templated transcription"/>
    <property type="evidence" value="ECO:0007669"/>
    <property type="project" value="InterPro"/>
</dbReference>
<evidence type="ECO:0000313" key="3">
    <source>
        <dbReference type="Proteomes" id="UP000229893"/>
    </source>
</evidence>